<evidence type="ECO:0000313" key="10">
    <source>
        <dbReference type="EMBL" id="CUS39290.1"/>
    </source>
</evidence>
<dbReference type="NCBIfam" id="TIGR00152">
    <property type="entry name" value="dephospho-CoA kinase"/>
    <property type="match status" value="1"/>
</dbReference>
<dbReference type="FunFam" id="3.40.50.300:FF:000991">
    <property type="entry name" value="Dephospho-CoA kinase"/>
    <property type="match status" value="1"/>
</dbReference>
<keyword evidence="3 8" id="KW-0808">Transferase</keyword>
<keyword evidence="2 8" id="KW-0963">Cytoplasm</keyword>
<evidence type="ECO:0000256" key="4">
    <source>
        <dbReference type="ARBA" id="ARBA00022741"/>
    </source>
</evidence>
<dbReference type="PROSITE" id="PS51219">
    <property type="entry name" value="DPCK"/>
    <property type="match status" value="1"/>
</dbReference>
<dbReference type="STRING" id="1742972.COMA1_70131"/>
<dbReference type="AlphaFoldDB" id="A0A0S4LRI1"/>
<dbReference type="EMBL" id="CZQA01000013">
    <property type="protein sequence ID" value="CUS39290.1"/>
    <property type="molecule type" value="Genomic_DNA"/>
</dbReference>
<dbReference type="InterPro" id="IPR027417">
    <property type="entry name" value="P-loop_NTPase"/>
</dbReference>
<accession>A0A0S4LRI1</accession>
<dbReference type="HAMAP" id="MF_00376">
    <property type="entry name" value="Dephospho_CoA_kinase"/>
    <property type="match status" value="1"/>
</dbReference>
<comment type="function">
    <text evidence="8">Catalyzes the phosphorylation of the 3'-hydroxyl group of dephosphocoenzyme A to form coenzyme A.</text>
</comment>
<dbReference type="InterPro" id="IPR001977">
    <property type="entry name" value="Depp_CoAkinase"/>
</dbReference>
<dbReference type="SUPFAM" id="SSF52540">
    <property type="entry name" value="P-loop containing nucleoside triphosphate hydrolases"/>
    <property type="match status" value="1"/>
</dbReference>
<comment type="similarity">
    <text evidence="1 8">Belongs to the CoaE family.</text>
</comment>
<dbReference type="PANTHER" id="PTHR10695:SF46">
    <property type="entry name" value="BIFUNCTIONAL COENZYME A SYNTHASE-RELATED"/>
    <property type="match status" value="1"/>
</dbReference>
<name>A0A0S4LRI1_9BACT</name>
<dbReference type="GO" id="GO:0004140">
    <property type="term" value="F:dephospho-CoA kinase activity"/>
    <property type="evidence" value="ECO:0007669"/>
    <property type="project" value="UniProtKB-UniRule"/>
</dbReference>
<dbReference type="GO" id="GO:0005737">
    <property type="term" value="C:cytoplasm"/>
    <property type="evidence" value="ECO:0007669"/>
    <property type="project" value="UniProtKB-SubCell"/>
</dbReference>
<keyword evidence="5 8" id="KW-0418">Kinase</keyword>
<dbReference type="PANTHER" id="PTHR10695">
    <property type="entry name" value="DEPHOSPHO-COA KINASE-RELATED"/>
    <property type="match status" value="1"/>
</dbReference>
<comment type="pathway">
    <text evidence="8">Cofactor biosynthesis; coenzyme A biosynthesis; CoA from (R)-pantothenate: step 5/5.</text>
</comment>
<dbReference type="UniPathway" id="UPA00241">
    <property type="reaction ID" value="UER00356"/>
</dbReference>
<evidence type="ECO:0000256" key="5">
    <source>
        <dbReference type="ARBA" id="ARBA00022777"/>
    </source>
</evidence>
<evidence type="ECO:0000256" key="1">
    <source>
        <dbReference type="ARBA" id="ARBA00009018"/>
    </source>
</evidence>
<evidence type="ECO:0000313" key="11">
    <source>
        <dbReference type="Proteomes" id="UP000199032"/>
    </source>
</evidence>
<reference evidence="10" key="1">
    <citation type="submission" date="2015-10" db="EMBL/GenBank/DDBJ databases">
        <authorList>
            <person name="Gilbert D.G."/>
        </authorList>
    </citation>
    <scope>NUCLEOTIDE SEQUENCE [LARGE SCALE GENOMIC DNA]</scope>
    <source>
        <strain evidence="10">COMA1</strain>
    </source>
</reference>
<evidence type="ECO:0000256" key="8">
    <source>
        <dbReference type="HAMAP-Rule" id="MF_00376"/>
    </source>
</evidence>
<comment type="catalytic activity">
    <reaction evidence="8">
        <text>3'-dephospho-CoA + ATP = ADP + CoA + H(+)</text>
        <dbReference type="Rhea" id="RHEA:18245"/>
        <dbReference type="ChEBI" id="CHEBI:15378"/>
        <dbReference type="ChEBI" id="CHEBI:30616"/>
        <dbReference type="ChEBI" id="CHEBI:57287"/>
        <dbReference type="ChEBI" id="CHEBI:57328"/>
        <dbReference type="ChEBI" id="CHEBI:456216"/>
        <dbReference type="EC" id="2.7.1.24"/>
    </reaction>
</comment>
<keyword evidence="4 8" id="KW-0547">Nucleotide-binding</keyword>
<gene>
    <name evidence="8 10" type="primary">coaE</name>
    <name evidence="10" type="ORF">COMA1_70131</name>
</gene>
<sequence length="212" mass="23740">MISSAAMILIGLTGGVATGKSTVAQMFKQCGAVVIDADALAREVVQPDKPAWRDVVRTFSKKVLNPDRTINRQALGSIVFRYPAKRRRLERIIHPRVAREQQRLTREAARKDPTAVVLYDVPLLFEAGIDKRVQKIIVVTADQQTQIARLKKRNGLSRAEALRRIRSQMPLAKKAQMADLVIDGTVSRAVGRRRVQEAFAILSQWATSKSRF</sequence>
<dbReference type="GO" id="GO:0015937">
    <property type="term" value="P:coenzyme A biosynthetic process"/>
    <property type="evidence" value="ECO:0007669"/>
    <property type="project" value="UniProtKB-UniRule"/>
</dbReference>
<keyword evidence="6 8" id="KW-0067">ATP-binding</keyword>
<dbReference type="Proteomes" id="UP000199032">
    <property type="component" value="Unassembled WGS sequence"/>
</dbReference>
<evidence type="ECO:0000256" key="7">
    <source>
        <dbReference type="ARBA" id="ARBA00022993"/>
    </source>
</evidence>
<feature type="binding site" evidence="8">
    <location>
        <begin position="17"/>
        <end position="22"/>
    </location>
    <ligand>
        <name>ATP</name>
        <dbReference type="ChEBI" id="CHEBI:30616"/>
    </ligand>
</feature>
<comment type="subcellular location">
    <subcellularLocation>
        <location evidence="8">Cytoplasm</location>
    </subcellularLocation>
</comment>
<dbReference type="Pfam" id="PF01121">
    <property type="entry name" value="CoaE"/>
    <property type="match status" value="1"/>
</dbReference>
<evidence type="ECO:0000256" key="2">
    <source>
        <dbReference type="ARBA" id="ARBA00022490"/>
    </source>
</evidence>
<proteinExistence type="inferred from homology"/>
<keyword evidence="11" id="KW-1185">Reference proteome</keyword>
<dbReference type="Gene3D" id="3.40.50.300">
    <property type="entry name" value="P-loop containing nucleotide triphosphate hydrolases"/>
    <property type="match status" value="1"/>
</dbReference>
<evidence type="ECO:0000256" key="3">
    <source>
        <dbReference type="ARBA" id="ARBA00022679"/>
    </source>
</evidence>
<protein>
    <recommendedName>
        <fullName evidence="8 9">Dephospho-CoA kinase</fullName>
        <ecNumber evidence="8 9">2.7.1.24</ecNumber>
    </recommendedName>
    <alternativeName>
        <fullName evidence="8">Dephosphocoenzyme A kinase</fullName>
    </alternativeName>
</protein>
<keyword evidence="7 8" id="KW-0173">Coenzyme A biosynthesis</keyword>
<dbReference type="CDD" id="cd02022">
    <property type="entry name" value="DPCK"/>
    <property type="match status" value="1"/>
</dbReference>
<evidence type="ECO:0000256" key="6">
    <source>
        <dbReference type="ARBA" id="ARBA00022840"/>
    </source>
</evidence>
<evidence type="ECO:0000256" key="9">
    <source>
        <dbReference type="NCBIfam" id="TIGR00152"/>
    </source>
</evidence>
<organism evidence="10 11">
    <name type="scientific">Candidatus Nitrospira nitrosa</name>
    <dbReference type="NCBI Taxonomy" id="1742972"/>
    <lineage>
        <taxon>Bacteria</taxon>
        <taxon>Pseudomonadati</taxon>
        <taxon>Nitrospirota</taxon>
        <taxon>Nitrospiria</taxon>
        <taxon>Nitrospirales</taxon>
        <taxon>Nitrospiraceae</taxon>
        <taxon>Nitrospira</taxon>
    </lineage>
</organism>
<dbReference type="EC" id="2.7.1.24" evidence="8 9"/>
<dbReference type="GO" id="GO:0005524">
    <property type="term" value="F:ATP binding"/>
    <property type="evidence" value="ECO:0007669"/>
    <property type="project" value="UniProtKB-UniRule"/>
</dbReference>